<evidence type="ECO:0000313" key="2">
    <source>
        <dbReference type="EMBL" id="KKK52659.1"/>
    </source>
</evidence>
<comment type="caution">
    <text evidence="2">The sequence shown here is derived from an EMBL/GenBank/DDBJ whole genome shotgun (WGS) entry which is preliminary data.</text>
</comment>
<gene>
    <name evidence="2" type="ORF">LCGC14_3102670</name>
</gene>
<feature type="non-terminal residue" evidence="2">
    <location>
        <position position="1"/>
    </location>
</feature>
<feature type="compositionally biased region" description="Polar residues" evidence="1">
    <location>
        <begin position="27"/>
        <end position="45"/>
    </location>
</feature>
<organism evidence="2">
    <name type="scientific">marine sediment metagenome</name>
    <dbReference type="NCBI Taxonomy" id="412755"/>
    <lineage>
        <taxon>unclassified sequences</taxon>
        <taxon>metagenomes</taxon>
        <taxon>ecological metagenomes</taxon>
    </lineage>
</organism>
<feature type="region of interest" description="Disordered" evidence="1">
    <location>
        <begin position="1"/>
        <end position="63"/>
    </location>
</feature>
<accession>A0A0F8YES9</accession>
<name>A0A0F8YES9_9ZZZZ</name>
<dbReference type="EMBL" id="LAZR01066909">
    <property type="protein sequence ID" value="KKK52659.1"/>
    <property type="molecule type" value="Genomic_DNA"/>
</dbReference>
<protein>
    <submittedName>
        <fullName evidence="2">Uncharacterized protein</fullName>
    </submittedName>
</protein>
<feature type="compositionally biased region" description="Basic and acidic residues" evidence="1">
    <location>
        <begin position="244"/>
        <end position="253"/>
    </location>
</feature>
<proteinExistence type="predicted"/>
<dbReference type="AlphaFoldDB" id="A0A0F8YES9"/>
<evidence type="ECO:0000256" key="1">
    <source>
        <dbReference type="SAM" id="MobiDB-lite"/>
    </source>
</evidence>
<reference evidence="2" key="1">
    <citation type="journal article" date="2015" name="Nature">
        <title>Complex archaea that bridge the gap between prokaryotes and eukaryotes.</title>
        <authorList>
            <person name="Spang A."/>
            <person name="Saw J.H."/>
            <person name="Jorgensen S.L."/>
            <person name="Zaremba-Niedzwiedzka K."/>
            <person name="Martijn J."/>
            <person name="Lind A.E."/>
            <person name="van Eijk R."/>
            <person name="Schleper C."/>
            <person name="Guy L."/>
            <person name="Ettema T.J."/>
        </authorList>
    </citation>
    <scope>NUCLEOTIDE SEQUENCE</scope>
</reference>
<sequence>RPNITSDVMRLVNGGRHWTGREKSTPARHSQSPSSSRNPTGTQRPAVSHERAVDAGSAFADYSDDDSGWARLWREAKAEIDGEREPDRDPKMEAMRLEIGIGYDEQDPEAVEAVKTTARETGNLKLECNIMTWKEFERVFTRLHDSCIPGRKDAEGKRRFKLAVKTYWEEMRQIPQKPFLWAVKEYILRQGDKPFFPQLGTIMEIVDEPHKGYEIYKSKPGPTPEQKAENDAWADDLVKEFERKRDAKKDAEVGHGQNKNGTAPR</sequence>
<feature type="region of interest" description="Disordered" evidence="1">
    <location>
        <begin position="244"/>
        <end position="265"/>
    </location>
</feature>